<keyword evidence="6" id="KW-0808">Transferase</keyword>
<dbReference type="Proteomes" id="UP001290455">
    <property type="component" value="Unassembled WGS sequence"/>
</dbReference>
<dbReference type="Pfam" id="PF00672">
    <property type="entry name" value="HAMP"/>
    <property type="match status" value="1"/>
</dbReference>
<dbReference type="CDD" id="cd00082">
    <property type="entry name" value="HisKA"/>
    <property type="match status" value="1"/>
</dbReference>
<dbReference type="InterPro" id="IPR003661">
    <property type="entry name" value="HisK_dim/P_dom"/>
</dbReference>
<evidence type="ECO:0000313" key="17">
    <source>
        <dbReference type="EMBL" id="MDZ5471454.1"/>
    </source>
</evidence>
<keyword evidence="18" id="KW-1185">Reference proteome</keyword>
<feature type="transmembrane region" description="Helical" evidence="14">
    <location>
        <begin position="55"/>
        <end position="76"/>
    </location>
</feature>
<comment type="catalytic activity">
    <reaction evidence="1">
        <text>ATP + protein L-histidine = ADP + protein N-phospho-L-histidine.</text>
        <dbReference type="EC" id="2.7.13.3"/>
    </reaction>
</comment>
<evidence type="ECO:0000259" key="16">
    <source>
        <dbReference type="PROSITE" id="PS50885"/>
    </source>
</evidence>
<feature type="transmembrane region" description="Helical" evidence="14">
    <location>
        <begin position="12"/>
        <end position="35"/>
    </location>
</feature>
<dbReference type="CDD" id="cd06225">
    <property type="entry name" value="HAMP"/>
    <property type="match status" value="1"/>
</dbReference>
<evidence type="ECO:0000256" key="12">
    <source>
        <dbReference type="ARBA" id="ARBA00023012"/>
    </source>
</evidence>
<keyword evidence="7 14" id="KW-0812">Transmembrane</keyword>
<keyword evidence="9 17" id="KW-0418">Kinase</keyword>
<evidence type="ECO:0000256" key="11">
    <source>
        <dbReference type="ARBA" id="ARBA00022989"/>
    </source>
</evidence>
<gene>
    <name evidence="17" type="ORF">SM124_06805</name>
</gene>
<comment type="subcellular location">
    <subcellularLocation>
        <location evidence="2">Cell membrane</location>
        <topology evidence="2">Multi-pass membrane protein</topology>
    </subcellularLocation>
</comment>
<evidence type="ECO:0000256" key="8">
    <source>
        <dbReference type="ARBA" id="ARBA00022741"/>
    </source>
</evidence>
<evidence type="ECO:0000256" key="13">
    <source>
        <dbReference type="ARBA" id="ARBA00023136"/>
    </source>
</evidence>
<evidence type="ECO:0000256" key="5">
    <source>
        <dbReference type="ARBA" id="ARBA00022553"/>
    </source>
</evidence>
<keyword evidence="13 14" id="KW-0472">Membrane</keyword>
<dbReference type="PRINTS" id="PR00344">
    <property type="entry name" value="BCTRLSENSOR"/>
</dbReference>
<dbReference type="EC" id="2.7.13.3" evidence="3"/>
<evidence type="ECO:0000256" key="1">
    <source>
        <dbReference type="ARBA" id="ARBA00000085"/>
    </source>
</evidence>
<feature type="domain" description="Histidine kinase" evidence="15">
    <location>
        <begin position="144"/>
        <end position="360"/>
    </location>
</feature>
<organism evidence="17 18">
    <name type="scientific">Robertmurraya mangrovi</name>
    <dbReference type="NCBI Taxonomy" id="3098077"/>
    <lineage>
        <taxon>Bacteria</taxon>
        <taxon>Bacillati</taxon>
        <taxon>Bacillota</taxon>
        <taxon>Bacilli</taxon>
        <taxon>Bacillales</taxon>
        <taxon>Bacillaceae</taxon>
        <taxon>Robertmurraya</taxon>
    </lineage>
</organism>
<keyword evidence="8" id="KW-0547">Nucleotide-binding</keyword>
<dbReference type="PROSITE" id="PS50885">
    <property type="entry name" value="HAMP"/>
    <property type="match status" value="1"/>
</dbReference>
<dbReference type="SMART" id="SM00388">
    <property type="entry name" value="HisKA"/>
    <property type="match status" value="1"/>
</dbReference>
<evidence type="ECO:0000256" key="7">
    <source>
        <dbReference type="ARBA" id="ARBA00022692"/>
    </source>
</evidence>
<dbReference type="RefSeq" id="WP_322445747.1">
    <property type="nucleotide sequence ID" value="NZ_JAXOFX010000003.1"/>
</dbReference>
<dbReference type="InterPro" id="IPR003660">
    <property type="entry name" value="HAMP_dom"/>
</dbReference>
<evidence type="ECO:0000256" key="2">
    <source>
        <dbReference type="ARBA" id="ARBA00004651"/>
    </source>
</evidence>
<dbReference type="InterPro" id="IPR004358">
    <property type="entry name" value="Sig_transdc_His_kin-like_C"/>
</dbReference>
<dbReference type="InterPro" id="IPR036890">
    <property type="entry name" value="HATPase_C_sf"/>
</dbReference>
<evidence type="ECO:0000313" key="18">
    <source>
        <dbReference type="Proteomes" id="UP001290455"/>
    </source>
</evidence>
<dbReference type="InterPro" id="IPR050398">
    <property type="entry name" value="HssS/ArlS-like"/>
</dbReference>
<dbReference type="EMBL" id="JAXOFX010000003">
    <property type="protein sequence ID" value="MDZ5471454.1"/>
    <property type="molecule type" value="Genomic_DNA"/>
</dbReference>
<accession>A0ABU5IWC2</accession>
<dbReference type="Gene3D" id="3.30.565.10">
    <property type="entry name" value="Histidine kinase-like ATPase, C-terminal domain"/>
    <property type="match status" value="1"/>
</dbReference>
<evidence type="ECO:0000256" key="14">
    <source>
        <dbReference type="SAM" id="Phobius"/>
    </source>
</evidence>
<proteinExistence type="predicted"/>
<evidence type="ECO:0000259" key="15">
    <source>
        <dbReference type="PROSITE" id="PS50109"/>
    </source>
</evidence>
<keyword evidence="10" id="KW-0067">ATP-binding</keyword>
<evidence type="ECO:0000256" key="6">
    <source>
        <dbReference type="ARBA" id="ARBA00022679"/>
    </source>
</evidence>
<dbReference type="SUPFAM" id="SSF158472">
    <property type="entry name" value="HAMP domain-like"/>
    <property type="match status" value="1"/>
</dbReference>
<keyword evidence="11 14" id="KW-1133">Transmembrane helix</keyword>
<dbReference type="SUPFAM" id="SSF55874">
    <property type="entry name" value="ATPase domain of HSP90 chaperone/DNA topoisomerase II/histidine kinase"/>
    <property type="match status" value="1"/>
</dbReference>
<evidence type="ECO:0000256" key="4">
    <source>
        <dbReference type="ARBA" id="ARBA00022475"/>
    </source>
</evidence>
<sequence>MSITKFRNKLILKLLGVVAISFFVSYSVLVLNAQLVLYLLNIDYLNAESVAHFNLVNLFMFSTVIFTFIAVFLLMVRKKIIYLKVISESVNQIANGKLGLTIKVEGKDELTQLVENINFMSKELESKFEHERHLEATKNELITNVSHDLRTPLTSIIGYLDLLRNKQYESMKQLEDYVETIYTKSLRLKFLIDELFEYTRLTDPDLKLNLKGMDLAGLLEQIVGEYTPIFEREQLSLNKSITEKNIPVLVDVEKLVRVYENLFMNAIRYSLKPSKLNISLETNDEIAVFKISNRVETPPMEDVNQLFGRFFTGDKSRSGERGTGLGLAISKRIVELHQGIMLVEYKEGWMTFMVELPTQQTKMQRT</sequence>
<comment type="caution">
    <text evidence="17">The sequence shown here is derived from an EMBL/GenBank/DDBJ whole genome shotgun (WGS) entry which is preliminary data.</text>
</comment>
<dbReference type="SMART" id="SM00387">
    <property type="entry name" value="HATPase_c"/>
    <property type="match status" value="1"/>
</dbReference>
<dbReference type="PROSITE" id="PS50109">
    <property type="entry name" value="HIS_KIN"/>
    <property type="match status" value="1"/>
</dbReference>
<dbReference type="Pfam" id="PF02518">
    <property type="entry name" value="HATPase_c"/>
    <property type="match status" value="1"/>
</dbReference>
<dbReference type="SUPFAM" id="SSF47384">
    <property type="entry name" value="Homodimeric domain of signal transducing histidine kinase"/>
    <property type="match status" value="1"/>
</dbReference>
<dbReference type="InterPro" id="IPR003594">
    <property type="entry name" value="HATPase_dom"/>
</dbReference>
<dbReference type="Gene3D" id="1.10.287.130">
    <property type="match status" value="1"/>
</dbReference>
<keyword evidence="5" id="KW-0597">Phosphoprotein</keyword>
<reference evidence="17 18" key="1">
    <citation type="submission" date="2023-11" db="EMBL/GenBank/DDBJ databases">
        <title>Bacillus jintuensis, isolated from a mudflat on the Beibu Gulf coast.</title>
        <authorList>
            <person name="Li M."/>
        </authorList>
    </citation>
    <scope>NUCLEOTIDE SEQUENCE [LARGE SCALE GENOMIC DNA]</scope>
    <source>
        <strain evidence="17 18">31A1R</strain>
    </source>
</reference>
<dbReference type="PANTHER" id="PTHR45528:SF8">
    <property type="entry name" value="HISTIDINE KINASE"/>
    <property type="match status" value="1"/>
</dbReference>
<dbReference type="GO" id="GO:0016301">
    <property type="term" value="F:kinase activity"/>
    <property type="evidence" value="ECO:0007669"/>
    <property type="project" value="UniProtKB-KW"/>
</dbReference>
<dbReference type="PANTHER" id="PTHR45528">
    <property type="entry name" value="SENSOR HISTIDINE KINASE CPXA"/>
    <property type="match status" value="1"/>
</dbReference>
<evidence type="ECO:0000256" key="9">
    <source>
        <dbReference type="ARBA" id="ARBA00022777"/>
    </source>
</evidence>
<dbReference type="InterPro" id="IPR036097">
    <property type="entry name" value="HisK_dim/P_sf"/>
</dbReference>
<keyword evidence="12" id="KW-0902">Two-component regulatory system</keyword>
<feature type="domain" description="HAMP" evidence="16">
    <location>
        <begin position="83"/>
        <end position="129"/>
    </location>
</feature>
<protein>
    <recommendedName>
        <fullName evidence="3">histidine kinase</fullName>
        <ecNumber evidence="3">2.7.13.3</ecNumber>
    </recommendedName>
</protein>
<name>A0ABU5IWC2_9BACI</name>
<evidence type="ECO:0000256" key="3">
    <source>
        <dbReference type="ARBA" id="ARBA00012438"/>
    </source>
</evidence>
<evidence type="ECO:0000256" key="10">
    <source>
        <dbReference type="ARBA" id="ARBA00022840"/>
    </source>
</evidence>
<keyword evidence="4" id="KW-1003">Cell membrane</keyword>
<dbReference type="Pfam" id="PF00512">
    <property type="entry name" value="HisKA"/>
    <property type="match status" value="1"/>
</dbReference>
<dbReference type="InterPro" id="IPR005467">
    <property type="entry name" value="His_kinase_dom"/>
</dbReference>
<dbReference type="Gene3D" id="6.10.340.10">
    <property type="match status" value="1"/>
</dbReference>